<evidence type="ECO:0000313" key="6">
    <source>
        <dbReference type="EMBL" id="RNA67808.1"/>
    </source>
</evidence>
<dbReference type="GO" id="GO:0008137">
    <property type="term" value="F:NADH dehydrogenase (ubiquinone) activity"/>
    <property type="evidence" value="ECO:0007669"/>
    <property type="project" value="InterPro"/>
</dbReference>
<evidence type="ECO:0000259" key="5">
    <source>
        <dbReference type="Pfam" id="PF00329"/>
    </source>
</evidence>
<accession>A0A3M7TQG2</accession>
<keyword evidence="7" id="KW-1185">Reference proteome</keyword>
<dbReference type="InterPro" id="IPR020396">
    <property type="entry name" value="NADH_UbQ_OxRdtase_CS"/>
</dbReference>
<proteinExistence type="inferred from homology"/>
<keyword evidence="3" id="KW-0520">NAD</keyword>
<dbReference type="Gene3D" id="3.30.460.80">
    <property type="entry name" value="NADH:ubiquinone oxidoreductase, 30kDa subunit"/>
    <property type="match status" value="1"/>
</dbReference>
<keyword evidence="2 3" id="KW-0813">Transport</keyword>
<dbReference type="InterPro" id="IPR001268">
    <property type="entry name" value="NADH_UbQ_OxRdtase_30kDa_su"/>
</dbReference>
<dbReference type="InterPro" id="IPR037232">
    <property type="entry name" value="NADH_quin_OxRdtase_su_C/D-like"/>
</dbReference>
<keyword evidence="4" id="KW-0874">Quinone</keyword>
<comment type="caution">
    <text evidence="6">The sequence shown here is derived from an EMBL/GenBank/DDBJ whole genome shotgun (WGS) entry which is preliminary data.</text>
</comment>
<dbReference type="Pfam" id="PF00329">
    <property type="entry name" value="Complex1_30kDa"/>
    <property type="match status" value="1"/>
</dbReference>
<name>A0A3M7TQG2_9BACI</name>
<gene>
    <name evidence="6" type="ORF">EBO34_13955</name>
</gene>
<evidence type="ECO:0000256" key="3">
    <source>
        <dbReference type="RuleBase" id="RU003456"/>
    </source>
</evidence>
<dbReference type="EMBL" id="RHIB01000002">
    <property type="protein sequence ID" value="RNA67808.1"/>
    <property type="molecule type" value="Genomic_DNA"/>
</dbReference>
<reference evidence="6 7" key="1">
    <citation type="submission" date="2018-10" db="EMBL/GenBank/DDBJ databases">
        <title>Bacillus Keqinensis sp. nov., a moderately halophilic bacterium isolated from a saline-alkaline lake.</title>
        <authorList>
            <person name="Wang H."/>
        </authorList>
    </citation>
    <scope>NUCLEOTIDE SEQUENCE [LARGE SCALE GENOMIC DNA]</scope>
    <source>
        <strain evidence="6 7">KQ-3</strain>
    </source>
</reference>
<evidence type="ECO:0000313" key="7">
    <source>
        <dbReference type="Proteomes" id="UP000278746"/>
    </source>
</evidence>
<dbReference type="EC" id="7.1.1.-" evidence="4"/>
<dbReference type="SUPFAM" id="SSF143243">
    <property type="entry name" value="Nqo5-like"/>
    <property type="match status" value="1"/>
</dbReference>
<evidence type="ECO:0000256" key="1">
    <source>
        <dbReference type="ARBA" id="ARBA00007569"/>
    </source>
</evidence>
<dbReference type="GO" id="GO:0048038">
    <property type="term" value="F:quinone binding"/>
    <property type="evidence" value="ECO:0007669"/>
    <property type="project" value="UniProtKB-KW"/>
</dbReference>
<dbReference type="PANTHER" id="PTHR10884">
    <property type="entry name" value="NADH DEHYDROGENASE UBIQUINONE IRON-SULFUR PROTEIN 3"/>
    <property type="match status" value="1"/>
</dbReference>
<comment type="catalytic activity">
    <reaction evidence="4">
        <text>a quinone + NADH + 5 H(+)(in) = a quinol + NAD(+) + 4 H(+)(out)</text>
        <dbReference type="Rhea" id="RHEA:57888"/>
        <dbReference type="ChEBI" id="CHEBI:15378"/>
        <dbReference type="ChEBI" id="CHEBI:24646"/>
        <dbReference type="ChEBI" id="CHEBI:57540"/>
        <dbReference type="ChEBI" id="CHEBI:57945"/>
        <dbReference type="ChEBI" id="CHEBI:132124"/>
    </reaction>
</comment>
<dbReference type="GO" id="GO:0016651">
    <property type="term" value="F:oxidoreductase activity, acting on NAD(P)H"/>
    <property type="evidence" value="ECO:0007669"/>
    <property type="project" value="InterPro"/>
</dbReference>
<dbReference type="OrthoDB" id="9803286at2"/>
<comment type="function">
    <text evidence="4">NDH-1 shuttles electrons from NADH, via FMN and iron-sulfur (Fe-S) centers, to quinones in the respiratory chain.</text>
</comment>
<evidence type="ECO:0000256" key="4">
    <source>
        <dbReference type="RuleBase" id="RU003582"/>
    </source>
</evidence>
<organism evidence="6 7">
    <name type="scientific">Alteribacter keqinensis</name>
    <dbReference type="NCBI Taxonomy" id="2483800"/>
    <lineage>
        <taxon>Bacteria</taxon>
        <taxon>Bacillati</taxon>
        <taxon>Bacillota</taxon>
        <taxon>Bacilli</taxon>
        <taxon>Bacillales</taxon>
        <taxon>Bacillaceae</taxon>
        <taxon>Alteribacter</taxon>
    </lineage>
</organism>
<dbReference type="RefSeq" id="WP_122899582.1">
    <property type="nucleotide sequence ID" value="NZ_RHIB01000002.1"/>
</dbReference>
<keyword evidence="3" id="KW-1278">Translocase</keyword>
<dbReference type="NCBIfam" id="TIGR01961">
    <property type="entry name" value="NuoC_fam"/>
    <property type="match status" value="1"/>
</dbReference>
<dbReference type="PANTHER" id="PTHR10884:SF14">
    <property type="entry name" value="NADH DEHYDROGENASE [UBIQUINONE] IRON-SULFUR PROTEIN 3, MITOCHONDRIAL"/>
    <property type="match status" value="1"/>
</dbReference>
<comment type="similarity">
    <text evidence="1 3">Belongs to the complex I 30 kDa subunit family.</text>
</comment>
<sequence>MSEELLDTITRRIEGLQGEGSVLEATMNFSKPMITLDTSQWTPQVAQLLHNDPELKFNFLSCLTGIDYEEHMEVIYNLYSIPHDYYLYVKVKTPRDTPSVQSVQPIWKTADWLERETYDLLGIEFPGHYNLKRILLDDDWEGHPLRKDYVTDKKALGLD</sequence>
<dbReference type="AlphaFoldDB" id="A0A3M7TQG2"/>
<dbReference type="PROSITE" id="PS00542">
    <property type="entry name" value="COMPLEX1_30K"/>
    <property type="match status" value="1"/>
</dbReference>
<protein>
    <recommendedName>
        <fullName evidence="4">NADH-quinone oxidoreductase</fullName>
        <ecNumber evidence="4">7.1.1.-</ecNumber>
    </recommendedName>
</protein>
<feature type="domain" description="NADH:ubiquinone oxidoreductase 30kDa subunit" evidence="5">
    <location>
        <begin position="43"/>
        <end position="153"/>
    </location>
</feature>
<dbReference type="Proteomes" id="UP000278746">
    <property type="component" value="Unassembled WGS sequence"/>
</dbReference>
<dbReference type="InterPro" id="IPR010218">
    <property type="entry name" value="NADH_DH_suC"/>
</dbReference>
<evidence type="ECO:0000256" key="2">
    <source>
        <dbReference type="ARBA" id="ARBA00022448"/>
    </source>
</evidence>